<proteinExistence type="predicted"/>
<keyword evidence="2" id="KW-1185">Reference proteome</keyword>
<comment type="caution">
    <text evidence="1">The sequence shown here is derived from an EMBL/GenBank/DDBJ whole genome shotgun (WGS) entry which is preliminary data.</text>
</comment>
<sequence>MTSKPLMSCRRTPTFESAHRPDQLFQLAVIGLNDIVQILDLAMSSVLWAFAICAQRGNGHALCENLIGIDRTGLFPVFQPSQDFAQEPLGCLGITGCREIEFHGVAEFFHGPVEIGPFFLGP</sequence>
<reference evidence="1 2" key="1">
    <citation type="submission" date="2017-05" db="EMBL/GenBank/DDBJ databases">
        <authorList>
            <person name="Varghese N."/>
            <person name="Submissions S."/>
        </authorList>
    </citation>
    <scope>NUCLEOTIDE SEQUENCE [LARGE SCALE GENOMIC DNA]</scope>
    <source>
        <strain evidence="1 2">DSM 15949</strain>
    </source>
</reference>
<dbReference type="EMBL" id="FXTT01000009">
    <property type="protein sequence ID" value="SMP37099.1"/>
    <property type="molecule type" value="Genomic_DNA"/>
</dbReference>
<gene>
    <name evidence="1" type="ORF">SAMN06265374_4486</name>
</gene>
<organism evidence="1 2">
    <name type="scientific">Roseibium denhamense</name>
    <dbReference type="NCBI Taxonomy" id="76305"/>
    <lineage>
        <taxon>Bacteria</taxon>
        <taxon>Pseudomonadati</taxon>
        <taxon>Pseudomonadota</taxon>
        <taxon>Alphaproteobacteria</taxon>
        <taxon>Hyphomicrobiales</taxon>
        <taxon>Stappiaceae</taxon>
        <taxon>Roseibium</taxon>
    </lineage>
</organism>
<dbReference type="Proteomes" id="UP001157914">
    <property type="component" value="Unassembled WGS sequence"/>
</dbReference>
<evidence type="ECO:0000313" key="1">
    <source>
        <dbReference type="EMBL" id="SMP37099.1"/>
    </source>
</evidence>
<protein>
    <submittedName>
        <fullName evidence="1">Uncharacterized protein</fullName>
    </submittedName>
</protein>
<evidence type="ECO:0000313" key="2">
    <source>
        <dbReference type="Proteomes" id="UP001157914"/>
    </source>
</evidence>
<accession>A0ABY1PN51</accession>
<name>A0ABY1PN51_9HYPH</name>